<feature type="coiled-coil region" evidence="1">
    <location>
        <begin position="742"/>
        <end position="865"/>
    </location>
</feature>
<dbReference type="AlphaFoldDB" id="A0A6J6TJD1"/>
<organism evidence="2">
    <name type="scientific">freshwater metagenome</name>
    <dbReference type="NCBI Taxonomy" id="449393"/>
    <lineage>
        <taxon>unclassified sequences</taxon>
        <taxon>metagenomes</taxon>
        <taxon>ecological metagenomes</taxon>
    </lineage>
</organism>
<accession>A0A6J6TJD1</accession>
<dbReference type="InterPro" id="IPR008964">
    <property type="entry name" value="Invasin/intimin_cell_adhesion"/>
</dbReference>
<dbReference type="SUPFAM" id="SSF57997">
    <property type="entry name" value="Tropomyosin"/>
    <property type="match status" value="1"/>
</dbReference>
<evidence type="ECO:0000313" key="2">
    <source>
        <dbReference type="EMBL" id="CAB4746905.1"/>
    </source>
</evidence>
<sequence>MNSSGIKRGLATTAVSALAVAGIPFIATSASASATELTVANVGPVRDGNADGGTIVFSVPEAMAATVDGQVKLIRSDLTGLAGNQNTPAQTVAKVGAITPTAEGSEVYGSKTATDEFSAQISVDTAPTGATANFAVFIDTNGNNAVDAAEFRTQVQVTTAGAPTQVVISPDTNTTATGVASPEYTATIRDAEGRLTQAVTGEGFAITGTGGAVATPAALTPALLADGSEKFTATAPTGGTKTLTIAGTGITPASVSDTATLVVLEQATITPDEFDLVTGADTYEKGEAFGGTYAVRVDQGTITFDFASKDTSTPADGPDDAGKVILLTLSSATGLKFDGETSKVYSVVLGADGKGSLSVKPTGINDASSFTFASTGSSIASTTVNFDRAGEGATVVATPSVYVTKVGSPTTVTVKATDEFGNAVSAPTQVSITRGARNGSTATARQTVGADGTATFSLPDAGTTAGTESFGVNVYDDQFDASAVAGTGGTINYTADGLGADFSVSGATADPAATVITPLYDATSSAASSADTVVLNITGATAGTPAKITADNGALILLGGADDTLNEGSASETITLAAGSGSVRVIGTKTGVVTVTIENAGRTKTVKLTVKQPTDAVVLAGTARNVELDGPAKATAGDVATYVATVTDAFGNTVAGVDAARLDFSVSGPANLQNEEAATDSNGELEQTVLLTDNANSDITVKVSGNGAQFGKAANSLTVANDAPGLSASVSTDSVTTEVVNLAQLQQDVEDAQAALDEAQANLEIAQGNLDVAQAELAVAQAKVDTAAAKVATLENKLDKAKDAGKKAKVKKLRKALKNAKAALAAAQDELTIATAKVAAAQTVVDRRQDQVDAAQADLDEAEAALEAAQG</sequence>
<name>A0A6J6TJD1_9ZZZZ</name>
<dbReference type="EMBL" id="CAEZYQ010000012">
    <property type="protein sequence ID" value="CAB4746905.1"/>
    <property type="molecule type" value="Genomic_DNA"/>
</dbReference>
<dbReference type="InterPro" id="IPR013783">
    <property type="entry name" value="Ig-like_fold"/>
</dbReference>
<reference evidence="2" key="1">
    <citation type="submission" date="2020-05" db="EMBL/GenBank/DDBJ databases">
        <authorList>
            <person name="Chiriac C."/>
            <person name="Salcher M."/>
            <person name="Ghai R."/>
            <person name="Kavagutti S V."/>
        </authorList>
    </citation>
    <scope>NUCLEOTIDE SEQUENCE</scope>
</reference>
<proteinExistence type="predicted"/>
<dbReference type="InterPro" id="IPR018247">
    <property type="entry name" value="EF_Hand_1_Ca_BS"/>
</dbReference>
<protein>
    <submittedName>
        <fullName evidence="2">Unannotated protein</fullName>
    </submittedName>
</protein>
<dbReference type="SUPFAM" id="SSF49373">
    <property type="entry name" value="Invasin/intimin cell-adhesion fragments"/>
    <property type="match status" value="1"/>
</dbReference>
<gene>
    <name evidence="2" type="ORF">UFOPK2761_01719</name>
</gene>
<dbReference type="Gene3D" id="2.60.40.10">
    <property type="entry name" value="Immunoglobulins"/>
    <property type="match status" value="1"/>
</dbReference>
<dbReference type="Gene3D" id="1.10.287.1490">
    <property type="match status" value="1"/>
</dbReference>
<keyword evidence="1" id="KW-0175">Coiled coil</keyword>
<dbReference type="PROSITE" id="PS00018">
    <property type="entry name" value="EF_HAND_1"/>
    <property type="match status" value="1"/>
</dbReference>
<evidence type="ECO:0000256" key="1">
    <source>
        <dbReference type="SAM" id="Coils"/>
    </source>
</evidence>